<keyword evidence="1" id="KW-0812">Transmembrane</keyword>
<dbReference type="GeneID" id="93641342"/>
<accession>A0A0B6AFJ8</accession>
<dbReference type="RefSeq" id="WP_013082003.1">
    <property type="nucleotide sequence ID" value="NZ_BCVB01000007.1"/>
</dbReference>
<gene>
    <name evidence="2" type="ORF">BG04_3281</name>
</gene>
<dbReference type="Proteomes" id="UP000031829">
    <property type="component" value="Chromosome"/>
</dbReference>
<dbReference type="InterPro" id="IPR024419">
    <property type="entry name" value="YvrJ"/>
</dbReference>
<reference evidence="2 3" key="1">
    <citation type="journal article" date="2015" name="Genome Announc.">
        <title>Complete genome sequences for 35 biothreat assay-relevant bacillus species.</title>
        <authorList>
            <person name="Johnson S.L."/>
            <person name="Daligault H.E."/>
            <person name="Davenport K.W."/>
            <person name="Jaissle J."/>
            <person name="Frey K.G."/>
            <person name="Ladner J.T."/>
            <person name="Broomall S.M."/>
            <person name="Bishop-Lilly K.A."/>
            <person name="Bruce D.C."/>
            <person name="Gibbons H.S."/>
            <person name="Coyne S.R."/>
            <person name="Lo C.C."/>
            <person name="Meincke L."/>
            <person name="Munk A.C."/>
            <person name="Koroleva G.I."/>
            <person name="Rosenzweig C.N."/>
            <person name="Palacios G.F."/>
            <person name="Redden C.L."/>
            <person name="Minogue T.D."/>
            <person name="Chain P.S."/>
        </authorList>
    </citation>
    <scope>NUCLEOTIDE SEQUENCE [LARGE SCALE GENOMIC DNA]</scope>
    <source>
        <strain evidence="3">ATCC 14581 / DSM 32 / JCM 2506 / NBRC 15308 / NCIMB 9376 / NCTC 10342 / NRRL B-14308 / VKM B-512</strain>
    </source>
</reference>
<dbReference type="Pfam" id="PF12841">
    <property type="entry name" value="YvrJ"/>
    <property type="match status" value="1"/>
</dbReference>
<evidence type="ECO:0000313" key="3">
    <source>
        <dbReference type="Proteomes" id="UP000031829"/>
    </source>
</evidence>
<evidence type="ECO:0000256" key="1">
    <source>
        <dbReference type="SAM" id="Phobius"/>
    </source>
</evidence>
<sequence>MFDPQWLQLVGNVGFPAVLSFYLLLRVENNIKRLEEKVEKLTTDLRKK</sequence>
<dbReference type="AlphaFoldDB" id="A0A0B6AFJ8"/>
<dbReference type="HOGENOM" id="CLU_198854_3_1_9"/>
<feature type="transmembrane region" description="Helical" evidence="1">
    <location>
        <begin position="6"/>
        <end position="25"/>
    </location>
</feature>
<organism evidence="2 3">
    <name type="scientific">Priestia megaterium (strain ATCC 14581 / DSM 32 / CCUG 1817 / JCM 2506 / NBRC 15308 / NCIMB 9376 / NCTC 10342 / NRRL B-14308 / VKM B-512 / Ford 19)</name>
    <name type="common">Bacillus megaterium</name>
    <dbReference type="NCBI Taxonomy" id="1348623"/>
    <lineage>
        <taxon>Bacteria</taxon>
        <taxon>Bacillati</taxon>
        <taxon>Bacillota</taxon>
        <taxon>Bacilli</taxon>
        <taxon>Bacillales</taxon>
        <taxon>Bacillaceae</taxon>
        <taxon>Priestia</taxon>
    </lineage>
</organism>
<keyword evidence="1" id="KW-1133">Transmembrane helix</keyword>
<dbReference type="KEGG" id="bmeg:BG04_3281"/>
<proteinExistence type="predicted"/>
<name>A0A0B6AFJ8_PRIM2</name>
<protein>
    <submittedName>
        <fullName evidence="2">YvrJ family protein</fullName>
    </submittedName>
</protein>
<dbReference type="EMBL" id="CP009920">
    <property type="protein sequence ID" value="AJI22296.1"/>
    <property type="molecule type" value="Genomic_DNA"/>
</dbReference>
<keyword evidence="1" id="KW-0472">Membrane</keyword>
<evidence type="ECO:0000313" key="2">
    <source>
        <dbReference type="EMBL" id="AJI22296.1"/>
    </source>
</evidence>